<reference evidence="10 11" key="1">
    <citation type="submission" date="2014-09" db="EMBL/GenBank/DDBJ databases">
        <authorList>
            <person name="Magalhaes I.L.F."/>
            <person name="Oliveira U."/>
            <person name="Santos F.R."/>
            <person name="Vidigal T.H.D.A."/>
            <person name="Brescovit A.D."/>
            <person name="Santos A.J."/>
        </authorList>
    </citation>
    <scope>NUCLEOTIDE SEQUENCE [LARGE SCALE GENOMIC DNA]</scope>
</reference>
<dbReference type="EMBL" id="CCYA01000260">
    <property type="protein sequence ID" value="CEH15363.1"/>
    <property type="molecule type" value="Genomic_DNA"/>
</dbReference>
<dbReference type="InterPro" id="IPR036959">
    <property type="entry name" value="Peptidase_C12_UCH_sf"/>
</dbReference>
<evidence type="ECO:0000256" key="7">
    <source>
        <dbReference type="PROSITE-ProRule" id="PRU01393"/>
    </source>
</evidence>
<evidence type="ECO:0000313" key="10">
    <source>
        <dbReference type="EMBL" id="CEH15363.1"/>
    </source>
</evidence>
<dbReference type="Pfam" id="PF01088">
    <property type="entry name" value="Peptidase_C12"/>
    <property type="match status" value="1"/>
</dbReference>
<comment type="catalytic activity">
    <reaction evidence="1 8">
        <text>Thiol-dependent hydrolysis of ester, thioester, amide, peptide and isopeptide bonds formed by the C-terminal Gly of ubiquitin (a 76-residue protein attached to proteins as an intracellular targeting signal).</text>
        <dbReference type="EC" id="3.4.19.12"/>
    </reaction>
</comment>
<keyword evidence="4 8" id="KW-0833">Ubl conjugation pathway</keyword>
<name>A0A0P1BGQ1_9BASI</name>
<evidence type="ECO:0000256" key="5">
    <source>
        <dbReference type="ARBA" id="ARBA00022801"/>
    </source>
</evidence>
<accession>A0A0P1BGQ1</accession>
<feature type="domain" description="UCH catalytic" evidence="9">
    <location>
        <begin position="9"/>
        <end position="220"/>
    </location>
</feature>
<evidence type="ECO:0000259" key="9">
    <source>
        <dbReference type="PROSITE" id="PS52048"/>
    </source>
</evidence>
<dbReference type="STRING" id="401625.A0A0P1BGQ1"/>
<dbReference type="EC" id="3.4.19.12" evidence="8"/>
<dbReference type="PANTHER" id="PTHR10589:SF17">
    <property type="entry name" value="UBIQUITIN CARBOXYL-TERMINAL HYDROLASE"/>
    <property type="match status" value="1"/>
</dbReference>
<dbReference type="OrthoDB" id="427186at2759"/>
<dbReference type="GO" id="GO:0004843">
    <property type="term" value="F:cysteine-type deubiquitinase activity"/>
    <property type="evidence" value="ECO:0007669"/>
    <property type="project" value="UniProtKB-EC"/>
</dbReference>
<dbReference type="PANTHER" id="PTHR10589">
    <property type="entry name" value="UBIQUITIN CARBOXYL-TERMINAL HYDROLASE"/>
    <property type="match status" value="1"/>
</dbReference>
<dbReference type="PROSITE" id="PS52048">
    <property type="entry name" value="UCH_DOMAIN"/>
    <property type="match status" value="1"/>
</dbReference>
<dbReference type="GO" id="GO:0016579">
    <property type="term" value="P:protein deubiquitination"/>
    <property type="evidence" value="ECO:0007669"/>
    <property type="project" value="TreeGrafter"/>
</dbReference>
<keyword evidence="3 8" id="KW-0645">Protease</keyword>
<keyword evidence="5 8" id="KW-0378">Hydrolase</keyword>
<evidence type="ECO:0000313" key="11">
    <source>
        <dbReference type="Proteomes" id="UP000054845"/>
    </source>
</evidence>
<evidence type="ECO:0000256" key="3">
    <source>
        <dbReference type="ARBA" id="ARBA00022670"/>
    </source>
</evidence>
<comment type="caution">
    <text evidence="7">Lacks conserved residue(s) required for the propagation of feature annotation.</text>
</comment>
<organism evidence="10 11">
    <name type="scientific">Ceraceosorus bombacis</name>
    <dbReference type="NCBI Taxonomy" id="401625"/>
    <lineage>
        <taxon>Eukaryota</taxon>
        <taxon>Fungi</taxon>
        <taxon>Dikarya</taxon>
        <taxon>Basidiomycota</taxon>
        <taxon>Ustilaginomycotina</taxon>
        <taxon>Exobasidiomycetes</taxon>
        <taxon>Ceraceosorales</taxon>
        <taxon>Ceraceosoraceae</taxon>
        <taxon>Ceraceosorus</taxon>
    </lineage>
</organism>
<dbReference type="InterPro" id="IPR038765">
    <property type="entry name" value="Papain-like_cys_pep_sf"/>
</dbReference>
<dbReference type="InterPro" id="IPR001578">
    <property type="entry name" value="Peptidase_C12_UCH"/>
</dbReference>
<proteinExistence type="inferred from homology"/>
<dbReference type="GO" id="GO:0005737">
    <property type="term" value="C:cytoplasm"/>
    <property type="evidence" value="ECO:0007669"/>
    <property type="project" value="TreeGrafter"/>
</dbReference>
<dbReference type="GO" id="GO:0006511">
    <property type="term" value="P:ubiquitin-dependent protein catabolic process"/>
    <property type="evidence" value="ECO:0007669"/>
    <property type="project" value="UniProtKB-UniRule"/>
</dbReference>
<sequence>MSGDNATLRWVPLESNPELFTEWSKSLGLDTSQYAFHDIYGLDAELLSIVPQPVQAVLLLFPISEAYERKRREDDELIGNACGTIGLLHAISNTQAVQAISTNSALHKLLQSARPLSPHARAQLLQSSRELASAHSTAASSGQSAAPTIEDAVDLHFVAFVRDADGELAEFDGRRKGVVRRGVRVEKQQDLLQQAARWIKENYMTLSPDSLNFNLIALGPAS</sequence>
<evidence type="ECO:0000256" key="2">
    <source>
        <dbReference type="ARBA" id="ARBA00009326"/>
    </source>
</evidence>
<keyword evidence="11" id="KW-1185">Reference proteome</keyword>
<evidence type="ECO:0000256" key="8">
    <source>
        <dbReference type="RuleBase" id="RU361215"/>
    </source>
</evidence>
<comment type="similarity">
    <text evidence="2 7 8">Belongs to the peptidase C12 family.</text>
</comment>
<dbReference type="Gene3D" id="3.40.532.10">
    <property type="entry name" value="Peptidase C12, ubiquitin carboxyl-terminal hydrolase"/>
    <property type="match status" value="1"/>
</dbReference>
<evidence type="ECO:0000256" key="4">
    <source>
        <dbReference type="ARBA" id="ARBA00022786"/>
    </source>
</evidence>
<keyword evidence="6 8" id="KW-0788">Thiol protease</keyword>
<dbReference type="Proteomes" id="UP000054845">
    <property type="component" value="Unassembled WGS sequence"/>
</dbReference>
<protein>
    <recommendedName>
        <fullName evidence="8">Ubiquitin carboxyl-terminal hydrolase</fullName>
        <ecNumber evidence="8">3.4.19.12</ecNumber>
    </recommendedName>
</protein>
<dbReference type="PRINTS" id="PR00707">
    <property type="entry name" value="UBCTHYDRLASE"/>
</dbReference>
<dbReference type="SUPFAM" id="SSF54001">
    <property type="entry name" value="Cysteine proteinases"/>
    <property type="match status" value="1"/>
</dbReference>
<evidence type="ECO:0000256" key="1">
    <source>
        <dbReference type="ARBA" id="ARBA00000707"/>
    </source>
</evidence>
<dbReference type="AlphaFoldDB" id="A0A0P1BGQ1"/>
<evidence type="ECO:0000256" key="6">
    <source>
        <dbReference type="ARBA" id="ARBA00022807"/>
    </source>
</evidence>